<sequence>MDSNTEKLTKLYNFKPMYTKQENSKVLKTQIDTWCDIIKQHYRFTKNFKFSTKVNKSLFENGNLKRSLDDKFQKEIIDKLYKDKILINLIPLKNKLLSDKKFAKTWNSSSNPTPKSDLLIAKHIDLESKEDEVEISYTTFILFESVDFFADLFLEYMDMNSGKDNIFTIYELSKCDMIFSDKRKSPFIEKLDTFDDGDDDYDSVPEDLIVYIVYKGLIDKNIACPIFEDEELVAIKKI</sequence>
<keyword evidence="2" id="KW-1185">Reference proteome</keyword>
<dbReference type="GO" id="GO:0003677">
    <property type="term" value="F:DNA binding"/>
    <property type="evidence" value="ECO:0007669"/>
    <property type="project" value="UniProtKB-KW"/>
</dbReference>
<reference evidence="2" key="1">
    <citation type="journal article" date="2016" name="Proc. Natl. Acad. Sci. U.S.A.">
        <title>Comparative genomics of biotechnologically important yeasts.</title>
        <authorList>
            <person name="Riley R."/>
            <person name="Haridas S."/>
            <person name="Wolfe K.H."/>
            <person name="Lopes M.R."/>
            <person name="Hittinger C.T."/>
            <person name="Goeker M."/>
            <person name="Salamov A.A."/>
            <person name="Wisecaver J.H."/>
            <person name="Long T.M."/>
            <person name="Calvey C.H."/>
            <person name="Aerts A.L."/>
            <person name="Barry K.W."/>
            <person name="Choi C."/>
            <person name="Clum A."/>
            <person name="Coughlan A.Y."/>
            <person name="Deshpande S."/>
            <person name="Douglass A.P."/>
            <person name="Hanson S.J."/>
            <person name="Klenk H.-P."/>
            <person name="LaButti K.M."/>
            <person name="Lapidus A."/>
            <person name="Lindquist E.A."/>
            <person name="Lipzen A.M."/>
            <person name="Meier-Kolthoff J.P."/>
            <person name="Ohm R.A."/>
            <person name="Otillar R.P."/>
            <person name="Pangilinan J.L."/>
            <person name="Peng Y."/>
            <person name="Rokas A."/>
            <person name="Rosa C.A."/>
            <person name="Scheuner C."/>
            <person name="Sibirny A.A."/>
            <person name="Slot J.C."/>
            <person name="Stielow J.B."/>
            <person name="Sun H."/>
            <person name="Kurtzman C.P."/>
            <person name="Blackwell M."/>
            <person name="Grigoriev I.V."/>
            <person name="Jeffries T.W."/>
        </authorList>
    </citation>
    <scope>NUCLEOTIDE SEQUENCE [LARGE SCALE GENOMIC DNA]</scope>
    <source>
        <strain evidence="2">NRRL Y-1626</strain>
    </source>
</reference>
<dbReference type="Pfam" id="PF05871">
    <property type="entry name" value="ESCRT-II"/>
    <property type="match status" value="1"/>
</dbReference>
<dbReference type="SUPFAM" id="SSF46785">
    <property type="entry name" value="Winged helix' DNA-binding domain"/>
    <property type="match status" value="1"/>
</dbReference>
<dbReference type="GO" id="GO:0000814">
    <property type="term" value="C:ESCRT II complex"/>
    <property type="evidence" value="ECO:0007669"/>
    <property type="project" value="InterPro"/>
</dbReference>
<name>A0A1B7TFK6_9ASCO</name>
<gene>
    <name evidence="1" type="ORF">HANVADRAFT_52271</name>
</gene>
<dbReference type="GO" id="GO:0043328">
    <property type="term" value="P:protein transport to vacuole involved in ubiquitin-dependent protein catabolic process via the multivesicular body sorting pathway"/>
    <property type="evidence" value="ECO:0007669"/>
    <property type="project" value="TreeGrafter"/>
</dbReference>
<dbReference type="GO" id="GO:0042803">
    <property type="term" value="F:protein homodimerization activity"/>
    <property type="evidence" value="ECO:0007669"/>
    <property type="project" value="TreeGrafter"/>
</dbReference>
<dbReference type="InterPro" id="IPR008570">
    <property type="entry name" value="ESCRT-II_cplx_Vps25-sub"/>
</dbReference>
<dbReference type="PANTHER" id="PTHR13149:SF0">
    <property type="entry name" value="VACUOLAR PROTEIN-SORTING-ASSOCIATED PROTEIN 25"/>
    <property type="match status" value="1"/>
</dbReference>
<dbReference type="PANTHER" id="PTHR13149">
    <property type="entry name" value="VACUOLAR PROTEIN SORTING-ASSOCIATED PROTEIN VPS25"/>
    <property type="match status" value="1"/>
</dbReference>
<evidence type="ECO:0000313" key="1">
    <source>
        <dbReference type="EMBL" id="OBA27526.1"/>
    </source>
</evidence>
<keyword evidence="1" id="KW-0238">DNA-binding</keyword>
<dbReference type="EMBL" id="LXPE01000008">
    <property type="protein sequence ID" value="OBA27526.1"/>
    <property type="molecule type" value="Genomic_DNA"/>
</dbReference>
<accession>A0A1B7TFK6</accession>
<dbReference type="OrthoDB" id="3971336at2759"/>
<dbReference type="GO" id="GO:0005198">
    <property type="term" value="F:structural molecule activity"/>
    <property type="evidence" value="ECO:0007669"/>
    <property type="project" value="TreeGrafter"/>
</dbReference>
<proteinExistence type="predicted"/>
<dbReference type="InterPro" id="IPR036390">
    <property type="entry name" value="WH_DNA-bd_sf"/>
</dbReference>
<organism evidence="1 2">
    <name type="scientific">Hanseniaspora valbyensis NRRL Y-1626</name>
    <dbReference type="NCBI Taxonomy" id="766949"/>
    <lineage>
        <taxon>Eukaryota</taxon>
        <taxon>Fungi</taxon>
        <taxon>Dikarya</taxon>
        <taxon>Ascomycota</taxon>
        <taxon>Saccharomycotina</taxon>
        <taxon>Saccharomycetes</taxon>
        <taxon>Saccharomycodales</taxon>
        <taxon>Saccharomycodaceae</taxon>
        <taxon>Hanseniaspora</taxon>
    </lineage>
</organism>
<dbReference type="Proteomes" id="UP000092321">
    <property type="component" value="Unassembled WGS sequence"/>
</dbReference>
<protein>
    <submittedName>
        <fullName evidence="1">Winged helix DNA-binding domain-containing protein</fullName>
    </submittedName>
</protein>
<dbReference type="AlphaFoldDB" id="A0A1B7TFK6"/>
<dbReference type="InterPro" id="IPR014041">
    <property type="entry name" value="ESCRT-II_cplx_Vps25-sub_N"/>
</dbReference>
<evidence type="ECO:0000313" key="2">
    <source>
        <dbReference type="Proteomes" id="UP000092321"/>
    </source>
</evidence>
<dbReference type="Gene3D" id="1.10.10.570">
    <property type="entry name" value="Winged helix' DNA-binding domain. Chain C. Domain 1"/>
    <property type="match status" value="1"/>
</dbReference>
<comment type="caution">
    <text evidence="1">The sequence shown here is derived from an EMBL/GenBank/DDBJ whole genome shotgun (WGS) entry which is preliminary data.</text>
</comment>